<sequence length="453" mass="51812">MTSLNHLPNELLSLIITYLDDNLSDLKSLSLVNRRLYGITRDLIHRDSVHIPISLWWDAQRDMAITSSIFNTIQVVDRAANRNPKVCSVVFTFHVTTDEPQLGERMSPFKPEVLLLLFMLVHVPKLEIVGIDLVGIGKEVLGQLRPFLEALLKPIKSHVLVTALHAADTQGLGGRTRIQRERGTGEVTSAFLLGLGLTSSEESLTLFETLSEDQLENAKTTTTEPHTDQLLYINTASQSRPKPKSRLSRIFKRKPEHPSHHSHVLLFATPGNWLSHVPLLPIRLSHLHLEGVTILSPSLDYAPHGLPHPRYDRRFPTNSKLGYLLMDQSWHLKTLTLVNLDFEETVVWRSRCGRRRGRLWPETVTDRWRDALYWAFWERERFVRGVGEEETGIERGRWEKLEWLRLEGLRDRDCRGGYDGEGILKVLEVSIGDDEEWFRGMLRKAGAEGRGCT</sequence>
<gene>
    <name evidence="2" type="ORF">BJ508DRAFT_21301</name>
</gene>
<evidence type="ECO:0000259" key="1">
    <source>
        <dbReference type="PROSITE" id="PS50181"/>
    </source>
</evidence>
<name>A0A3N4HNK0_ASCIM</name>
<dbReference type="Proteomes" id="UP000275078">
    <property type="component" value="Unassembled WGS sequence"/>
</dbReference>
<dbReference type="Pfam" id="PF12937">
    <property type="entry name" value="F-box-like"/>
    <property type="match status" value="1"/>
</dbReference>
<dbReference type="InterPro" id="IPR036047">
    <property type="entry name" value="F-box-like_dom_sf"/>
</dbReference>
<dbReference type="PROSITE" id="PS50181">
    <property type="entry name" value="FBOX"/>
    <property type="match status" value="1"/>
</dbReference>
<dbReference type="AlphaFoldDB" id="A0A3N4HNK0"/>
<feature type="domain" description="F-box" evidence="1">
    <location>
        <begin position="1"/>
        <end position="53"/>
    </location>
</feature>
<accession>A0A3N4HNK0</accession>
<proteinExistence type="predicted"/>
<protein>
    <recommendedName>
        <fullName evidence="1">F-box domain-containing protein</fullName>
    </recommendedName>
</protein>
<dbReference type="SUPFAM" id="SSF81383">
    <property type="entry name" value="F-box domain"/>
    <property type="match status" value="1"/>
</dbReference>
<keyword evidence="3" id="KW-1185">Reference proteome</keyword>
<dbReference type="EMBL" id="ML119764">
    <property type="protein sequence ID" value="RPA75405.1"/>
    <property type="molecule type" value="Genomic_DNA"/>
</dbReference>
<evidence type="ECO:0000313" key="2">
    <source>
        <dbReference type="EMBL" id="RPA75405.1"/>
    </source>
</evidence>
<dbReference type="InterPro" id="IPR001810">
    <property type="entry name" value="F-box_dom"/>
</dbReference>
<evidence type="ECO:0000313" key="3">
    <source>
        <dbReference type="Proteomes" id="UP000275078"/>
    </source>
</evidence>
<organism evidence="2 3">
    <name type="scientific">Ascobolus immersus RN42</name>
    <dbReference type="NCBI Taxonomy" id="1160509"/>
    <lineage>
        <taxon>Eukaryota</taxon>
        <taxon>Fungi</taxon>
        <taxon>Dikarya</taxon>
        <taxon>Ascomycota</taxon>
        <taxon>Pezizomycotina</taxon>
        <taxon>Pezizomycetes</taxon>
        <taxon>Pezizales</taxon>
        <taxon>Ascobolaceae</taxon>
        <taxon>Ascobolus</taxon>
    </lineage>
</organism>
<reference evidence="2 3" key="1">
    <citation type="journal article" date="2018" name="Nat. Ecol. Evol.">
        <title>Pezizomycetes genomes reveal the molecular basis of ectomycorrhizal truffle lifestyle.</title>
        <authorList>
            <person name="Murat C."/>
            <person name="Payen T."/>
            <person name="Noel B."/>
            <person name="Kuo A."/>
            <person name="Morin E."/>
            <person name="Chen J."/>
            <person name="Kohler A."/>
            <person name="Krizsan K."/>
            <person name="Balestrini R."/>
            <person name="Da Silva C."/>
            <person name="Montanini B."/>
            <person name="Hainaut M."/>
            <person name="Levati E."/>
            <person name="Barry K.W."/>
            <person name="Belfiori B."/>
            <person name="Cichocki N."/>
            <person name="Clum A."/>
            <person name="Dockter R.B."/>
            <person name="Fauchery L."/>
            <person name="Guy J."/>
            <person name="Iotti M."/>
            <person name="Le Tacon F."/>
            <person name="Lindquist E.A."/>
            <person name="Lipzen A."/>
            <person name="Malagnac F."/>
            <person name="Mello A."/>
            <person name="Molinier V."/>
            <person name="Miyauchi S."/>
            <person name="Poulain J."/>
            <person name="Riccioni C."/>
            <person name="Rubini A."/>
            <person name="Sitrit Y."/>
            <person name="Splivallo R."/>
            <person name="Traeger S."/>
            <person name="Wang M."/>
            <person name="Zifcakova L."/>
            <person name="Wipf D."/>
            <person name="Zambonelli A."/>
            <person name="Paolocci F."/>
            <person name="Nowrousian M."/>
            <person name="Ottonello S."/>
            <person name="Baldrian P."/>
            <person name="Spatafora J.W."/>
            <person name="Henrissat B."/>
            <person name="Nagy L.G."/>
            <person name="Aury J.M."/>
            <person name="Wincker P."/>
            <person name="Grigoriev I.V."/>
            <person name="Bonfante P."/>
            <person name="Martin F.M."/>
        </authorList>
    </citation>
    <scope>NUCLEOTIDE SEQUENCE [LARGE SCALE GENOMIC DNA]</scope>
    <source>
        <strain evidence="2 3">RN42</strain>
    </source>
</reference>